<dbReference type="AlphaFoldDB" id="A0A165XTS4"/>
<dbReference type="PANTHER" id="PTHR34996:SF3">
    <property type="entry name" value="OS06G0327400 PROTEIN"/>
    <property type="match status" value="1"/>
</dbReference>
<protein>
    <submittedName>
        <fullName evidence="1">Uncharacterized protein</fullName>
    </submittedName>
</protein>
<dbReference type="OMA" id="HMGYTRV"/>
<accession>A0A165XTS4</accession>
<dbReference type="EMBL" id="LNRQ01000004">
    <property type="protein sequence ID" value="KZM98516.1"/>
    <property type="molecule type" value="Genomic_DNA"/>
</dbReference>
<reference evidence="1" key="1">
    <citation type="journal article" date="2016" name="Nat. Genet.">
        <title>A high-quality carrot genome assembly provides new insights into carotenoid accumulation and asterid genome evolution.</title>
        <authorList>
            <person name="Iorizzo M."/>
            <person name="Ellison S."/>
            <person name="Senalik D."/>
            <person name="Zeng P."/>
            <person name="Satapoomin P."/>
            <person name="Huang J."/>
            <person name="Bowman M."/>
            <person name="Iovene M."/>
            <person name="Sanseverino W."/>
            <person name="Cavagnaro P."/>
            <person name="Yildiz M."/>
            <person name="Macko-Podgorni A."/>
            <person name="Moranska E."/>
            <person name="Grzebelus E."/>
            <person name="Grzebelus D."/>
            <person name="Ashrafi H."/>
            <person name="Zheng Z."/>
            <person name="Cheng S."/>
            <person name="Spooner D."/>
            <person name="Van Deynze A."/>
            <person name="Simon P."/>
        </authorList>
    </citation>
    <scope>NUCLEOTIDE SEQUENCE [LARGE SCALE GENOMIC DNA]</scope>
    <source>
        <tissue evidence="1">Leaf</tissue>
    </source>
</reference>
<proteinExistence type="predicted"/>
<dbReference type="EMBL" id="CP093346">
    <property type="protein sequence ID" value="WOG97482.1"/>
    <property type="molecule type" value="Genomic_DNA"/>
</dbReference>
<organism evidence="1">
    <name type="scientific">Daucus carota subsp. sativus</name>
    <name type="common">Carrot</name>
    <dbReference type="NCBI Taxonomy" id="79200"/>
    <lineage>
        <taxon>Eukaryota</taxon>
        <taxon>Viridiplantae</taxon>
        <taxon>Streptophyta</taxon>
        <taxon>Embryophyta</taxon>
        <taxon>Tracheophyta</taxon>
        <taxon>Spermatophyta</taxon>
        <taxon>Magnoliopsida</taxon>
        <taxon>eudicotyledons</taxon>
        <taxon>Gunneridae</taxon>
        <taxon>Pentapetalae</taxon>
        <taxon>asterids</taxon>
        <taxon>campanulids</taxon>
        <taxon>Apiales</taxon>
        <taxon>Apiaceae</taxon>
        <taxon>Apioideae</taxon>
        <taxon>Scandiceae</taxon>
        <taxon>Daucinae</taxon>
        <taxon>Daucus</taxon>
        <taxon>Daucus sect. Daucus</taxon>
    </lineage>
</organism>
<gene>
    <name evidence="1" type="ORF">DCAR_014122</name>
    <name evidence="2" type="ORF">DCAR_0416822</name>
</gene>
<dbReference type="Gramene" id="KZM98516">
    <property type="protein sequence ID" value="KZM98516"/>
    <property type="gene ID" value="DCAR_014122"/>
</dbReference>
<reference evidence="2" key="2">
    <citation type="submission" date="2022-03" db="EMBL/GenBank/DDBJ databases">
        <title>Draft title - Genomic analysis of global carrot germplasm unveils the trajectory of domestication and the origin of high carotenoid orange carrot.</title>
        <authorList>
            <person name="Iorizzo M."/>
            <person name="Ellison S."/>
            <person name="Senalik D."/>
            <person name="Macko-Podgorni A."/>
            <person name="Grzebelus D."/>
            <person name="Bostan H."/>
            <person name="Rolling W."/>
            <person name="Curaba J."/>
            <person name="Simon P."/>
        </authorList>
    </citation>
    <scope>NUCLEOTIDE SEQUENCE</scope>
    <source>
        <tissue evidence="2">Leaf</tissue>
    </source>
</reference>
<dbReference type="Gramene" id="KZM98517">
    <property type="protein sequence ID" value="KZM98517"/>
    <property type="gene ID" value="DCAR_014121"/>
</dbReference>
<evidence type="ECO:0000313" key="3">
    <source>
        <dbReference type="Proteomes" id="UP000077755"/>
    </source>
</evidence>
<evidence type="ECO:0000313" key="2">
    <source>
        <dbReference type="EMBL" id="WOG97482.1"/>
    </source>
</evidence>
<keyword evidence="3" id="KW-1185">Reference proteome</keyword>
<dbReference type="Proteomes" id="UP000077755">
    <property type="component" value="Chromosome 4"/>
</dbReference>
<evidence type="ECO:0000313" key="1">
    <source>
        <dbReference type="EMBL" id="KZM98516.1"/>
    </source>
</evidence>
<name>A0A165XTS4_DAUCS</name>
<sequence length="141" mass="17089">MSSNLKYNRVRDHRRSFHGPCRGFRLNARRFSVYRLRAKFYYLFKILSGRWRSWYKHARNICHSHRKKESREFVSRNAYPRVQNRLRSFGRSNSFYSEAIADCLEFIKRSSVSVDENTREQEDYALVQGKFSQQEFEISSL</sequence>
<dbReference type="PANTHER" id="PTHR34996">
    <property type="entry name" value="OS06G0327400 PROTEIN"/>
    <property type="match status" value="1"/>
</dbReference>